<comment type="caution">
    <text evidence="2">The sequence shown here is derived from an EMBL/GenBank/DDBJ whole genome shotgun (WGS) entry which is preliminary data.</text>
</comment>
<protein>
    <recommendedName>
        <fullName evidence="1">N-acetyltransferase domain-containing protein</fullName>
    </recommendedName>
</protein>
<evidence type="ECO:0000313" key="3">
    <source>
        <dbReference type="Proteomes" id="UP001500631"/>
    </source>
</evidence>
<dbReference type="CDD" id="cd04301">
    <property type="entry name" value="NAT_SF"/>
    <property type="match status" value="1"/>
</dbReference>
<proteinExistence type="predicted"/>
<evidence type="ECO:0000259" key="1">
    <source>
        <dbReference type="PROSITE" id="PS51186"/>
    </source>
</evidence>
<name>A0ABP9MY25_9GAMM</name>
<gene>
    <name evidence="2" type="ORF">GCM10023338_23730</name>
</gene>
<reference evidence="3" key="1">
    <citation type="journal article" date="2019" name="Int. J. Syst. Evol. Microbiol.">
        <title>The Global Catalogue of Microorganisms (GCM) 10K type strain sequencing project: providing services to taxonomists for standard genome sequencing and annotation.</title>
        <authorList>
            <consortium name="The Broad Institute Genomics Platform"/>
            <consortium name="The Broad Institute Genome Sequencing Center for Infectious Disease"/>
            <person name="Wu L."/>
            <person name="Ma J."/>
        </authorList>
    </citation>
    <scope>NUCLEOTIDE SEQUENCE [LARGE SCALE GENOMIC DNA]</scope>
    <source>
        <strain evidence="3">JCM 18424</strain>
    </source>
</reference>
<dbReference type="PANTHER" id="PTHR43072">
    <property type="entry name" value="N-ACETYLTRANSFERASE"/>
    <property type="match status" value="1"/>
</dbReference>
<feature type="domain" description="N-acetyltransferase" evidence="1">
    <location>
        <begin position="2"/>
        <end position="154"/>
    </location>
</feature>
<sequence>MIKISHAQLIDLSAIEQIYTELFIHMAELQPDYYLKASQDPAFIQTMIESDDSALLIAKQANQTLGFIMAQEQATPSYNCIAPHKFAYIFDFVVTEKARGLGIGKQLMNAMEVWAKSRDLDYIELSVLSNNTEAHKLYENIGYTDATHIMRKSL</sequence>
<dbReference type="InterPro" id="IPR000182">
    <property type="entry name" value="GNAT_dom"/>
</dbReference>
<dbReference type="Proteomes" id="UP001500631">
    <property type="component" value="Unassembled WGS sequence"/>
</dbReference>
<dbReference type="EMBL" id="BAABKE010000011">
    <property type="protein sequence ID" value="GAA5104274.1"/>
    <property type="molecule type" value="Genomic_DNA"/>
</dbReference>
<evidence type="ECO:0000313" key="2">
    <source>
        <dbReference type="EMBL" id="GAA5104274.1"/>
    </source>
</evidence>
<dbReference type="SUPFAM" id="SSF55729">
    <property type="entry name" value="Acyl-CoA N-acyltransferases (Nat)"/>
    <property type="match status" value="1"/>
</dbReference>
<dbReference type="RefSeq" id="WP_077926865.1">
    <property type="nucleotide sequence ID" value="NZ_BAABKE010000011.1"/>
</dbReference>
<dbReference type="Pfam" id="PF00583">
    <property type="entry name" value="Acetyltransf_1"/>
    <property type="match status" value="1"/>
</dbReference>
<dbReference type="PROSITE" id="PS51186">
    <property type="entry name" value="GNAT"/>
    <property type="match status" value="1"/>
</dbReference>
<dbReference type="InterPro" id="IPR016181">
    <property type="entry name" value="Acyl_CoA_acyltransferase"/>
</dbReference>
<organism evidence="2 3">
    <name type="scientific">Wohlfahrtiimonas larvae</name>
    <dbReference type="NCBI Taxonomy" id="1157986"/>
    <lineage>
        <taxon>Bacteria</taxon>
        <taxon>Pseudomonadati</taxon>
        <taxon>Pseudomonadota</taxon>
        <taxon>Gammaproteobacteria</taxon>
        <taxon>Cardiobacteriales</taxon>
        <taxon>Ignatzschineriaceae</taxon>
        <taxon>Wohlfahrtiimonas</taxon>
    </lineage>
</organism>
<dbReference type="PANTHER" id="PTHR43072:SF60">
    <property type="entry name" value="L-2,4-DIAMINOBUTYRIC ACID ACETYLTRANSFERASE"/>
    <property type="match status" value="1"/>
</dbReference>
<keyword evidence="3" id="KW-1185">Reference proteome</keyword>
<accession>A0ABP9MY25</accession>
<dbReference type="Gene3D" id="3.40.630.30">
    <property type="match status" value="1"/>
</dbReference>